<sequence>MREVGAVVEHEAANDDIARRLIDRVEAQRGHGAALGPAAGHGRGQHGVLLVGLQIEPDMIGVGETVVGIGKIELPAQRLAVKIAAGVIYREPVVLRRIEPDRRQQQLAVLAGHFEFKHAVAVGDFRVARFAPALHGLPIGRTPEPGRGSSYGVQGDGSGDHCGKCDVFHENLRVKL</sequence>
<reference evidence="1" key="1">
    <citation type="submission" date="2019-08" db="EMBL/GenBank/DDBJ databases">
        <authorList>
            <person name="Kucharzyk K."/>
            <person name="Murdoch R.W."/>
            <person name="Higgins S."/>
            <person name="Loffler F."/>
        </authorList>
    </citation>
    <scope>NUCLEOTIDE SEQUENCE</scope>
</reference>
<name>A0A645DJI3_9ZZZZ</name>
<dbReference type="AlphaFoldDB" id="A0A645DJI3"/>
<evidence type="ECO:0000313" key="1">
    <source>
        <dbReference type="EMBL" id="MPM89425.1"/>
    </source>
</evidence>
<gene>
    <name evidence="1" type="ORF">SDC9_136534</name>
</gene>
<dbReference type="EMBL" id="VSSQ01036851">
    <property type="protein sequence ID" value="MPM89425.1"/>
    <property type="molecule type" value="Genomic_DNA"/>
</dbReference>
<organism evidence="1">
    <name type="scientific">bioreactor metagenome</name>
    <dbReference type="NCBI Taxonomy" id="1076179"/>
    <lineage>
        <taxon>unclassified sequences</taxon>
        <taxon>metagenomes</taxon>
        <taxon>ecological metagenomes</taxon>
    </lineage>
</organism>
<accession>A0A645DJI3</accession>
<comment type="caution">
    <text evidence="1">The sequence shown here is derived from an EMBL/GenBank/DDBJ whole genome shotgun (WGS) entry which is preliminary data.</text>
</comment>
<proteinExistence type="predicted"/>
<protein>
    <submittedName>
        <fullName evidence="1">Uncharacterized protein</fullName>
    </submittedName>
</protein>